<feature type="compositionally biased region" description="Polar residues" evidence="1">
    <location>
        <begin position="244"/>
        <end position="254"/>
    </location>
</feature>
<dbReference type="AlphaFoldDB" id="A0A098VMZ3"/>
<dbReference type="EMBL" id="JMKJ01000582">
    <property type="protein sequence ID" value="KGG50393.1"/>
    <property type="molecule type" value="Genomic_DNA"/>
</dbReference>
<feature type="compositionally biased region" description="Polar residues" evidence="1">
    <location>
        <begin position="10"/>
        <end position="21"/>
    </location>
</feature>
<organism evidence="2 3">
    <name type="scientific">Mitosporidium daphniae</name>
    <dbReference type="NCBI Taxonomy" id="1485682"/>
    <lineage>
        <taxon>Eukaryota</taxon>
        <taxon>Fungi</taxon>
        <taxon>Fungi incertae sedis</taxon>
        <taxon>Microsporidia</taxon>
        <taxon>Mitosporidium</taxon>
    </lineage>
</organism>
<comment type="caution">
    <text evidence="2">The sequence shown here is derived from an EMBL/GenBank/DDBJ whole genome shotgun (WGS) entry which is preliminary data.</text>
</comment>
<feature type="compositionally biased region" description="Basic and acidic residues" evidence="1">
    <location>
        <begin position="286"/>
        <end position="298"/>
    </location>
</feature>
<keyword evidence="3" id="KW-1185">Reference proteome</keyword>
<dbReference type="RefSeq" id="XP_013236820.1">
    <property type="nucleotide sequence ID" value="XM_013381366.1"/>
</dbReference>
<name>A0A098VMZ3_9MICR</name>
<feature type="region of interest" description="Disordered" evidence="1">
    <location>
        <begin position="213"/>
        <end position="331"/>
    </location>
</feature>
<evidence type="ECO:0000313" key="3">
    <source>
        <dbReference type="Proteomes" id="UP000029725"/>
    </source>
</evidence>
<dbReference type="VEuPathDB" id="MicrosporidiaDB:DI09_72p120"/>
<dbReference type="InterPro" id="IPR036910">
    <property type="entry name" value="HMG_box_dom_sf"/>
</dbReference>
<dbReference type="SUPFAM" id="SSF47095">
    <property type="entry name" value="HMG-box"/>
    <property type="match status" value="1"/>
</dbReference>
<reference evidence="2 3" key="1">
    <citation type="submission" date="2014-04" db="EMBL/GenBank/DDBJ databases">
        <title>A new species of microsporidia sheds light on the evolution of extreme parasitism.</title>
        <authorList>
            <person name="Haag K.L."/>
            <person name="James T.Y."/>
            <person name="Larsson R."/>
            <person name="Schaer T.M."/>
            <person name="Refardt D."/>
            <person name="Pombert J.-F."/>
            <person name="Ebert D."/>
        </authorList>
    </citation>
    <scope>NUCLEOTIDE SEQUENCE [LARGE SCALE GENOMIC DNA]</scope>
    <source>
        <strain evidence="2 3">UGP3</strain>
        <tissue evidence="2">Spores</tissue>
    </source>
</reference>
<evidence type="ECO:0000313" key="2">
    <source>
        <dbReference type="EMBL" id="KGG50393.1"/>
    </source>
</evidence>
<sequence>MTKASRKPSAGQTALSSSDAENTAGAGAGTSSNHVFFTQEAVHALKNEFLSISKSFENIFNILCSNVECVSQTPLSNGAEKAIKGNRLSLQYAEVSSTRERVGRVNGFTIYYSEVKPRLDKAHEGQSSKEIYNQAIELWKQESDEKKRAMEINQAKFPEAYNGDQKRRKKKFLPTPLAEEILAASSACEEEKDLVLEIKESELHEMEPVIEEATSAVQENEFPAKKKSSKKKDKSQSHQEEISAPSTEILQLSSIEHADAEALTVSKSKRSKTSSKNKYSGESDTPSDRENVPKEAPKPADANVLSQEEWDIMHTLMANKKSKKSKSDTKE</sequence>
<dbReference type="HOGENOM" id="CLU_839594_0_0_1"/>
<dbReference type="GeneID" id="25260720"/>
<evidence type="ECO:0000256" key="1">
    <source>
        <dbReference type="SAM" id="MobiDB-lite"/>
    </source>
</evidence>
<gene>
    <name evidence="2" type="ORF">DI09_72p120</name>
</gene>
<accession>A0A098VMZ3</accession>
<protein>
    <submittedName>
        <fullName evidence="2">Uncharacterized protein</fullName>
    </submittedName>
</protein>
<dbReference type="Proteomes" id="UP000029725">
    <property type="component" value="Unassembled WGS sequence"/>
</dbReference>
<feature type="region of interest" description="Disordered" evidence="1">
    <location>
        <begin position="1"/>
        <end position="26"/>
    </location>
</feature>
<proteinExistence type="predicted"/>